<organism evidence="7 8">
    <name type="scientific">Endozoicomonas elysicola</name>
    <dbReference type="NCBI Taxonomy" id="305900"/>
    <lineage>
        <taxon>Bacteria</taxon>
        <taxon>Pseudomonadati</taxon>
        <taxon>Pseudomonadota</taxon>
        <taxon>Gammaproteobacteria</taxon>
        <taxon>Oceanospirillales</taxon>
        <taxon>Endozoicomonadaceae</taxon>
        <taxon>Endozoicomonas</taxon>
    </lineage>
</organism>
<dbReference type="CDD" id="cd07377">
    <property type="entry name" value="WHTH_GntR"/>
    <property type="match status" value="1"/>
</dbReference>
<dbReference type="InterPro" id="IPR004839">
    <property type="entry name" value="Aminotransferase_I/II_large"/>
</dbReference>
<protein>
    <submittedName>
        <fullName evidence="7">GntR family transcriptional regulator</fullName>
    </submittedName>
</protein>
<keyword evidence="4" id="KW-0238">DNA-binding</keyword>
<dbReference type="RefSeq" id="WP_020582939.1">
    <property type="nucleotide sequence ID" value="NZ_JOJP01000001.1"/>
</dbReference>
<evidence type="ECO:0000256" key="5">
    <source>
        <dbReference type="ARBA" id="ARBA00023163"/>
    </source>
</evidence>
<evidence type="ECO:0000256" key="1">
    <source>
        <dbReference type="ARBA" id="ARBA00005384"/>
    </source>
</evidence>
<dbReference type="Gene3D" id="3.40.640.10">
    <property type="entry name" value="Type I PLP-dependent aspartate aminotransferase-like (Major domain)"/>
    <property type="match status" value="1"/>
</dbReference>
<dbReference type="SUPFAM" id="SSF46785">
    <property type="entry name" value="Winged helix' DNA-binding domain"/>
    <property type="match status" value="1"/>
</dbReference>
<dbReference type="InterPro" id="IPR036390">
    <property type="entry name" value="WH_DNA-bd_sf"/>
</dbReference>
<gene>
    <name evidence="7" type="ORF">GV64_11905</name>
</gene>
<dbReference type="Proteomes" id="UP000027997">
    <property type="component" value="Unassembled WGS sequence"/>
</dbReference>
<dbReference type="SMART" id="SM00345">
    <property type="entry name" value="HTH_GNTR"/>
    <property type="match status" value="1"/>
</dbReference>
<dbReference type="Gene3D" id="1.10.10.10">
    <property type="entry name" value="Winged helix-like DNA-binding domain superfamily/Winged helix DNA-binding domain"/>
    <property type="match status" value="1"/>
</dbReference>
<sequence length="507" mass="57215">MSEHLLHIDFTRARGLQEQIREHLTTMIHQNHFGDRALPSCRKMAEMLKVSRNTIVLVYEKLVDEGFLISRERSGYFVNLDYLSQNTQLVSRTFSLNSSVSDSCSSSICWKDRLVRDLSSYQNIRKPSDWQDYPYPFVFGQPDHSLFPLNQWRECSRLAQRQSAMKAWVSDFMDNDDEFLVDQLKQHVLSKRGIQVSTDEILVTVGTQNSLYLLASLLVGENTRLGMEDPGYPDARNIFAHHGAEVVPLGMDDQGVIPDSQMDTCNYVYLTPSHQVPTNVTMSMERRQALLSESSEKDFIIIEDDYESETNLQAQPHPALKSLDQSGRVIYVGSLSKSLSPGLRIGFLVADAELIQQARMLRRLMYRHPPMNNQRTAALFISMGYYDSYLRKLRKSYGEKWQVMSEALERYLPGSIINHTSGGCSFWLQLPGGIDLDSLVSSCATEGIIIEPGDIHFLSSKSPGNFIRLGFSAIAPEAITPGIQILAQVISAQAYPLDCPSRLPVAV</sequence>
<dbReference type="PROSITE" id="PS50949">
    <property type="entry name" value="HTH_GNTR"/>
    <property type="match status" value="1"/>
</dbReference>
<dbReference type="CDD" id="cd00609">
    <property type="entry name" value="AAT_like"/>
    <property type="match status" value="1"/>
</dbReference>
<dbReference type="InterPro" id="IPR036388">
    <property type="entry name" value="WH-like_DNA-bd_sf"/>
</dbReference>
<evidence type="ECO:0000313" key="8">
    <source>
        <dbReference type="Proteomes" id="UP000027997"/>
    </source>
</evidence>
<feature type="domain" description="HTH gntR-type" evidence="6">
    <location>
        <begin position="14"/>
        <end position="81"/>
    </location>
</feature>
<dbReference type="GO" id="GO:0003677">
    <property type="term" value="F:DNA binding"/>
    <property type="evidence" value="ECO:0007669"/>
    <property type="project" value="UniProtKB-KW"/>
</dbReference>
<dbReference type="STRING" id="305900.GV64_11905"/>
<evidence type="ECO:0000256" key="2">
    <source>
        <dbReference type="ARBA" id="ARBA00022898"/>
    </source>
</evidence>
<dbReference type="PANTHER" id="PTHR46577:SF1">
    <property type="entry name" value="HTH-TYPE TRANSCRIPTIONAL REGULATORY PROTEIN GABR"/>
    <property type="match status" value="1"/>
</dbReference>
<dbReference type="Pfam" id="PF00155">
    <property type="entry name" value="Aminotran_1_2"/>
    <property type="match status" value="1"/>
</dbReference>
<dbReference type="GO" id="GO:0003700">
    <property type="term" value="F:DNA-binding transcription factor activity"/>
    <property type="evidence" value="ECO:0007669"/>
    <property type="project" value="InterPro"/>
</dbReference>
<comment type="caution">
    <text evidence="7">The sequence shown here is derived from an EMBL/GenBank/DDBJ whole genome shotgun (WGS) entry which is preliminary data.</text>
</comment>
<reference evidence="7 8" key="1">
    <citation type="submission" date="2014-06" db="EMBL/GenBank/DDBJ databases">
        <title>Whole Genome Sequences of Three Symbiotic Endozoicomonas Bacteria.</title>
        <authorList>
            <person name="Neave M.J."/>
            <person name="Apprill A."/>
            <person name="Voolstra C.R."/>
        </authorList>
    </citation>
    <scope>NUCLEOTIDE SEQUENCE [LARGE SCALE GENOMIC DNA]</scope>
    <source>
        <strain evidence="7 8">DSM 22380</strain>
    </source>
</reference>
<evidence type="ECO:0000259" key="6">
    <source>
        <dbReference type="PROSITE" id="PS50949"/>
    </source>
</evidence>
<keyword evidence="3" id="KW-0805">Transcription regulation</keyword>
<dbReference type="AlphaFoldDB" id="A0A081KB25"/>
<proteinExistence type="inferred from homology"/>
<comment type="similarity">
    <text evidence="1">In the C-terminal section; belongs to the class-I pyridoxal-phosphate-dependent aminotransferase family.</text>
</comment>
<accession>A0A081KB25</accession>
<dbReference type="InterPro" id="IPR015424">
    <property type="entry name" value="PyrdxlP-dep_Trfase"/>
</dbReference>
<dbReference type="EMBL" id="JOJP01000001">
    <property type="protein sequence ID" value="KEI71351.1"/>
    <property type="molecule type" value="Genomic_DNA"/>
</dbReference>
<dbReference type="InterPro" id="IPR051446">
    <property type="entry name" value="HTH_trans_reg/aminotransferase"/>
</dbReference>
<dbReference type="PANTHER" id="PTHR46577">
    <property type="entry name" value="HTH-TYPE TRANSCRIPTIONAL REGULATORY PROTEIN GABR"/>
    <property type="match status" value="1"/>
</dbReference>
<evidence type="ECO:0000256" key="3">
    <source>
        <dbReference type="ARBA" id="ARBA00023015"/>
    </source>
</evidence>
<dbReference type="InterPro" id="IPR015421">
    <property type="entry name" value="PyrdxlP-dep_Trfase_major"/>
</dbReference>
<evidence type="ECO:0000313" key="7">
    <source>
        <dbReference type="EMBL" id="KEI71351.1"/>
    </source>
</evidence>
<dbReference type="GO" id="GO:0030170">
    <property type="term" value="F:pyridoxal phosphate binding"/>
    <property type="evidence" value="ECO:0007669"/>
    <property type="project" value="InterPro"/>
</dbReference>
<dbReference type="InterPro" id="IPR000524">
    <property type="entry name" value="Tscrpt_reg_HTH_GntR"/>
</dbReference>
<keyword evidence="2" id="KW-0663">Pyridoxal phosphate</keyword>
<keyword evidence="8" id="KW-1185">Reference proteome</keyword>
<dbReference type="eggNOG" id="COG1167">
    <property type="taxonomic scope" value="Bacteria"/>
</dbReference>
<name>A0A081KB25_9GAMM</name>
<evidence type="ECO:0000256" key="4">
    <source>
        <dbReference type="ARBA" id="ARBA00023125"/>
    </source>
</evidence>
<keyword evidence="5" id="KW-0804">Transcription</keyword>
<dbReference type="Pfam" id="PF00392">
    <property type="entry name" value="GntR"/>
    <property type="match status" value="1"/>
</dbReference>
<dbReference type="SUPFAM" id="SSF53383">
    <property type="entry name" value="PLP-dependent transferases"/>
    <property type="match status" value="1"/>
</dbReference>